<feature type="region of interest" description="Disordered" evidence="3">
    <location>
        <begin position="1"/>
        <end position="21"/>
    </location>
</feature>
<dbReference type="FunFam" id="3.30.780.10:FF:000004">
    <property type="entry name" value="density-regulated protein-like"/>
    <property type="match status" value="1"/>
</dbReference>
<protein>
    <recommendedName>
        <fullName evidence="2">Density-regulated protein</fullName>
    </recommendedName>
</protein>
<proteinExistence type="inferred from homology"/>
<evidence type="ECO:0000313" key="5">
    <source>
        <dbReference type="Proteomes" id="UP000749559"/>
    </source>
</evidence>
<keyword evidence="5" id="KW-1185">Reference proteome</keyword>
<dbReference type="CDD" id="cd11607">
    <property type="entry name" value="DENR_C"/>
    <property type="match status" value="1"/>
</dbReference>
<gene>
    <name evidence="4" type="ORF">OFUS_LOCUS24450</name>
</gene>
<dbReference type="InterPro" id="IPR036877">
    <property type="entry name" value="SUI1_dom_sf"/>
</dbReference>
<dbReference type="AlphaFoldDB" id="A0A8J1YAT0"/>
<dbReference type="Gene3D" id="3.30.780.10">
    <property type="entry name" value="SUI1-like domain"/>
    <property type="match status" value="1"/>
</dbReference>
<feature type="compositionally biased region" description="Acidic residues" evidence="3">
    <location>
        <begin position="1"/>
        <end position="11"/>
    </location>
</feature>
<organism evidence="4 5">
    <name type="scientific">Owenia fusiformis</name>
    <name type="common">Polychaete worm</name>
    <dbReference type="NCBI Taxonomy" id="6347"/>
    <lineage>
        <taxon>Eukaryota</taxon>
        <taxon>Metazoa</taxon>
        <taxon>Spiralia</taxon>
        <taxon>Lophotrochozoa</taxon>
        <taxon>Annelida</taxon>
        <taxon>Polychaeta</taxon>
        <taxon>Sedentaria</taxon>
        <taxon>Canalipalpata</taxon>
        <taxon>Sabellida</taxon>
        <taxon>Oweniida</taxon>
        <taxon>Oweniidae</taxon>
        <taxon>Owenia</taxon>
    </lineage>
</organism>
<feature type="compositionally biased region" description="Basic residues" evidence="3">
    <location>
        <begin position="85"/>
        <end position="97"/>
    </location>
</feature>
<dbReference type="GO" id="GO:0003743">
    <property type="term" value="F:translation initiation factor activity"/>
    <property type="evidence" value="ECO:0007669"/>
    <property type="project" value="InterPro"/>
</dbReference>
<feature type="compositionally biased region" description="Basic and acidic residues" evidence="3">
    <location>
        <begin position="73"/>
        <end position="84"/>
    </location>
</feature>
<dbReference type="InterPro" id="IPR001950">
    <property type="entry name" value="SUI1"/>
</dbReference>
<dbReference type="Proteomes" id="UP000749559">
    <property type="component" value="Unassembled WGS sequence"/>
</dbReference>
<dbReference type="InterPro" id="IPR050318">
    <property type="entry name" value="DENR/SUI1_TIF"/>
</dbReference>
<dbReference type="PROSITE" id="PS50296">
    <property type="entry name" value="SUI1"/>
    <property type="match status" value="1"/>
</dbReference>
<dbReference type="GO" id="GO:0003729">
    <property type="term" value="F:mRNA binding"/>
    <property type="evidence" value="ECO:0007669"/>
    <property type="project" value="TreeGrafter"/>
</dbReference>
<dbReference type="GO" id="GO:0001731">
    <property type="term" value="P:formation of translation preinitiation complex"/>
    <property type="evidence" value="ECO:0007669"/>
    <property type="project" value="TreeGrafter"/>
</dbReference>
<reference evidence="4" key="1">
    <citation type="submission" date="2022-03" db="EMBL/GenBank/DDBJ databases">
        <authorList>
            <person name="Martin C."/>
        </authorList>
    </citation>
    <scope>NUCLEOTIDE SEQUENCE</scope>
</reference>
<feature type="region of interest" description="Disordered" evidence="3">
    <location>
        <begin position="72"/>
        <end position="97"/>
    </location>
</feature>
<dbReference type="SUPFAM" id="SSF55159">
    <property type="entry name" value="eIF1-like"/>
    <property type="match status" value="1"/>
</dbReference>
<sequence>MADNAEAGDGEEQSKYIINTGPRPDITYPIEMIYCGECSMPVEYCEYHPNYEKCKEWMAKNLPDELQDLLLSSKDDGADGDEKKKRQTRGGRGVIKAKKKAAGPQKVCLARQCRQKRKYSTIITGLATYDIDLKVACKALGQKFACGASISGPDDITVQGDIKDELWDFIEEKWPQIDEDNIEDLGDLKKGKT</sequence>
<comment type="caution">
    <text evidence="4">The sequence shown here is derived from an EMBL/GenBank/DDBJ whole genome shotgun (WGS) entry which is preliminary data.</text>
</comment>
<dbReference type="OrthoDB" id="277199at2759"/>
<evidence type="ECO:0000256" key="2">
    <source>
        <dbReference type="RuleBase" id="RU361273"/>
    </source>
</evidence>
<dbReference type="NCBIfam" id="TIGR01159">
    <property type="entry name" value="DRP1"/>
    <property type="match status" value="1"/>
</dbReference>
<evidence type="ECO:0000256" key="3">
    <source>
        <dbReference type="SAM" id="MobiDB-lite"/>
    </source>
</evidence>
<accession>A0A8J1YAT0</accession>
<dbReference type="Pfam" id="PF21023">
    <property type="entry name" value="DENR_N"/>
    <property type="match status" value="1"/>
</dbReference>
<dbReference type="PANTHER" id="PTHR12789">
    <property type="entry name" value="DENSITY-REGULATED PROTEIN HOMOLOG"/>
    <property type="match status" value="1"/>
</dbReference>
<dbReference type="InterPro" id="IPR046447">
    <property type="entry name" value="DENR_C"/>
</dbReference>
<dbReference type="InterPro" id="IPR005873">
    <property type="entry name" value="DENR_eukaryotes"/>
</dbReference>
<name>A0A8J1YAT0_OWEFU</name>
<dbReference type="InterPro" id="IPR048517">
    <property type="entry name" value="DENR_N"/>
</dbReference>
<dbReference type="Pfam" id="PF01253">
    <property type="entry name" value="SUI1"/>
    <property type="match status" value="1"/>
</dbReference>
<evidence type="ECO:0000313" key="4">
    <source>
        <dbReference type="EMBL" id="CAH1800585.1"/>
    </source>
</evidence>
<dbReference type="GO" id="GO:0002188">
    <property type="term" value="P:translation reinitiation"/>
    <property type="evidence" value="ECO:0007669"/>
    <property type="project" value="TreeGrafter"/>
</dbReference>
<dbReference type="PANTHER" id="PTHR12789:SF0">
    <property type="entry name" value="DENSITY-REGULATED PROTEIN"/>
    <property type="match status" value="1"/>
</dbReference>
<comment type="similarity">
    <text evidence="1 2">Belongs to the DENR family.</text>
</comment>
<dbReference type="EMBL" id="CAIIXF020000012">
    <property type="protein sequence ID" value="CAH1800585.1"/>
    <property type="molecule type" value="Genomic_DNA"/>
</dbReference>
<evidence type="ECO:0000256" key="1">
    <source>
        <dbReference type="ARBA" id="ARBA00007514"/>
    </source>
</evidence>